<sequence length="280" mass="31265">MQLFIVTGANKGIGNQVLKDVALLTKEPTKILLTARDTARGETAVKNMMEEIKDKLPENVTIEFHQLDIQSKPSVDSFVAYLDKTYGKQCIDLLVNNAGYAVFGRPDPDGAIATTTINTNYFGTVYLTEALLEYMKPRSRIVFVSSGVAKYLNAAYEIQPAYFVKKYTSTEQMDKYLTDYIAAAQRGEIENGAPSPSYCVSKAALTTYVWLLSQRFKSDPRKILFLSCCPGWTKTDSAGDDAPLTLPEGAKTPVYLSTHSYDELYVNNGRYFHLCAMEDW</sequence>
<organism evidence="4 6">
    <name type="scientific">Smittium megazygosporum</name>
    <dbReference type="NCBI Taxonomy" id="133381"/>
    <lineage>
        <taxon>Eukaryota</taxon>
        <taxon>Fungi</taxon>
        <taxon>Fungi incertae sedis</taxon>
        <taxon>Zoopagomycota</taxon>
        <taxon>Kickxellomycotina</taxon>
        <taxon>Harpellomycetes</taxon>
        <taxon>Harpellales</taxon>
        <taxon>Legeriomycetaceae</taxon>
        <taxon>Smittium</taxon>
    </lineage>
</organism>
<dbReference type="InterPro" id="IPR036291">
    <property type="entry name" value="NAD(P)-bd_dom_sf"/>
</dbReference>
<protein>
    <recommendedName>
        <fullName evidence="7">Carbonyl reductase [NADPH] 1</fullName>
    </recommendedName>
</protein>
<comment type="similarity">
    <text evidence="1">Belongs to the short-chain dehydrogenases/reductases (SDR) family.</text>
</comment>
<dbReference type="SUPFAM" id="SSF51735">
    <property type="entry name" value="NAD(P)-binding Rossmann-fold domains"/>
    <property type="match status" value="1"/>
</dbReference>
<dbReference type="OrthoDB" id="1933717at2759"/>
<keyword evidence="2" id="KW-0521">NADP</keyword>
<dbReference type="EMBL" id="MBFS01000241">
    <property type="protein sequence ID" value="PVV03377.1"/>
    <property type="molecule type" value="Genomic_DNA"/>
</dbReference>
<dbReference type="AlphaFoldDB" id="A0A2T9YE70"/>
<reference evidence="4 6" key="1">
    <citation type="journal article" date="2018" name="MBio">
        <title>Comparative Genomics Reveals the Core Gene Toolbox for the Fungus-Insect Symbiosis.</title>
        <authorList>
            <person name="Wang Y."/>
            <person name="Stata M."/>
            <person name="Wang W."/>
            <person name="Stajich J.E."/>
            <person name="White M.M."/>
            <person name="Moncalvo J.M."/>
        </authorList>
    </citation>
    <scope>NUCLEOTIDE SEQUENCE [LARGE SCALE GENOMIC DNA]</scope>
    <source>
        <strain evidence="4 6">SC-DP-2</strain>
    </source>
</reference>
<dbReference type="Pfam" id="PF00106">
    <property type="entry name" value="adh_short"/>
    <property type="match status" value="1"/>
</dbReference>
<evidence type="ECO:0000256" key="1">
    <source>
        <dbReference type="ARBA" id="ARBA00006484"/>
    </source>
</evidence>
<dbReference type="GO" id="GO:0016491">
    <property type="term" value="F:oxidoreductase activity"/>
    <property type="evidence" value="ECO:0007669"/>
    <property type="project" value="UniProtKB-KW"/>
</dbReference>
<evidence type="ECO:0000256" key="3">
    <source>
        <dbReference type="ARBA" id="ARBA00023002"/>
    </source>
</evidence>
<dbReference type="PANTHER" id="PTHR43963:SF6">
    <property type="entry name" value="CHAIN DEHYDROGENASE FAMILY PROTEIN, PUTATIVE (AFU_ORTHOLOGUE AFUA_3G15350)-RELATED"/>
    <property type="match status" value="1"/>
</dbReference>
<dbReference type="PRINTS" id="PR00081">
    <property type="entry name" value="GDHRDH"/>
</dbReference>
<dbReference type="Gene3D" id="3.40.50.720">
    <property type="entry name" value="NAD(P)-binding Rossmann-like Domain"/>
    <property type="match status" value="1"/>
</dbReference>
<dbReference type="EMBL" id="MBFS01002941">
    <property type="protein sequence ID" value="PVU90631.1"/>
    <property type="molecule type" value="Genomic_DNA"/>
</dbReference>
<keyword evidence="3" id="KW-0560">Oxidoreductase</keyword>
<evidence type="ECO:0000313" key="6">
    <source>
        <dbReference type="Proteomes" id="UP000245609"/>
    </source>
</evidence>
<dbReference type="STRING" id="133381.A0A2T9YE70"/>
<evidence type="ECO:0000313" key="5">
    <source>
        <dbReference type="EMBL" id="PVV03377.1"/>
    </source>
</evidence>
<comment type="caution">
    <text evidence="4">The sequence shown here is derived from an EMBL/GenBank/DDBJ whole genome shotgun (WGS) entry which is preliminary data.</text>
</comment>
<proteinExistence type="inferred from homology"/>
<name>A0A2T9YE70_9FUNG</name>
<keyword evidence="6" id="KW-1185">Reference proteome</keyword>
<evidence type="ECO:0000256" key="2">
    <source>
        <dbReference type="ARBA" id="ARBA00022857"/>
    </source>
</evidence>
<dbReference type="InterPro" id="IPR002347">
    <property type="entry name" value="SDR_fam"/>
</dbReference>
<evidence type="ECO:0000313" key="4">
    <source>
        <dbReference type="EMBL" id="PVU90631.1"/>
    </source>
</evidence>
<gene>
    <name evidence="5" type="ORF">BB560_002140</name>
    <name evidence="4" type="ORF">BB560_006189</name>
</gene>
<dbReference type="Proteomes" id="UP000245609">
    <property type="component" value="Unassembled WGS sequence"/>
</dbReference>
<accession>A0A2T9YE70</accession>
<evidence type="ECO:0008006" key="7">
    <source>
        <dbReference type="Google" id="ProtNLM"/>
    </source>
</evidence>
<dbReference type="PANTHER" id="PTHR43963">
    <property type="entry name" value="CARBONYL REDUCTASE 1-RELATED"/>
    <property type="match status" value="1"/>
</dbReference>